<feature type="compositionally biased region" description="Low complexity" evidence="5">
    <location>
        <begin position="478"/>
        <end position="496"/>
    </location>
</feature>
<dbReference type="EMBL" id="DF238782">
    <property type="protein sequence ID" value="GAC94072.1"/>
    <property type="molecule type" value="Genomic_DNA"/>
</dbReference>
<dbReference type="PANTHER" id="PTHR12072:SF4">
    <property type="entry name" value="CWF19-LIKE PROTEIN 1"/>
    <property type="match status" value="1"/>
</dbReference>
<name>R9NZD9_PSEHS</name>
<dbReference type="GeneID" id="24106938"/>
<reference evidence="9" key="1">
    <citation type="journal article" date="2013" name="Genome Announc.">
        <title>Draft genome sequence of the basidiomycetous yeast-like fungus Pseudozyma hubeiensis SY62, which produces an abundant amount of the biosurfactant mannosylerythritol lipids.</title>
        <authorList>
            <person name="Konishi M."/>
            <person name="Hatada Y."/>
            <person name="Horiuchi J."/>
        </authorList>
    </citation>
    <scope>NUCLEOTIDE SEQUENCE [LARGE SCALE GENOMIC DNA]</scope>
    <source>
        <strain evidence="9">SY62</strain>
    </source>
</reference>
<dbReference type="InterPro" id="IPR036875">
    <property type="entry name" value="Znf_CCHC_sf"/>
</dbReference>
<dbReference type="InterPro" id="IPR040194">
    <property type="entry name" value="Cwf19-like"/>
</dbReference>
<evidence type="ECO:0000256" key="2">
    <source>
        <dbReference type="ARBA" id="ARBA00022723"/>
    </source>
</evidence>
<evidence type="ECO:0000259" key="6">
    <source>
        <dbReference type="Pfam" id="PF04677"/>
    </source>
</evidence>
<dbReference type="SUPFAM" id="SSF57756">
    <property type="entry name" value="Retrovirus zinc finger-like domains"/>
    <property type="match status" value="1"/>
</dbReference>
<dbReference type="Proteomes" id="UP000014071">
    <property type="component" value="Unassembled WGS sequence"/>
</dbReference>
<evidence type="ECO:0000256" key="1">
    <source>
        <dbReference type="ARBA" id="ARBA00022664"/>
    </source>
</evidence>
<dbReference type="GO" id="GO:0008270">
    <property type="term" value="F:zinc ion binding"/>
    <property type="evidence" value="ECO:0007669"/>
    <property type="project" value="UniProtKB-KW"/>
</dbReference>
<dbReference type="Gene3D" id="4.10.60.10">
    <property type="entry name" value="Zinc finger, CCHC-type"/>
    <property type="match status" value="1"/>
</dbReference>
<accession>R9NZD9</accession>
<feature type="region of interest" description="Disordered" evidence="5">
    <location>
        <begin position="478"/>
        <end position="528"/>
    </location>
</feature>
<evidence type="ECO:0000313" key="8">
    <source>
        <dbReference type="EMBL" id="GAC94072.1"/>
    </source>
</evidence>
<feature type="region of interest" description="Disordered" evidence="5">
    <location>
        <begin position="400"/>
        <end position="453"/>
    </location>
</feature>
<dbReference type="STRING" id="1305764.R9NZD9"/>
<evidence type="ECO:0000256" key="3">
    <source>
        <dbReference type="ARBA" id="ARBA00022771"/>
    </source>
</evidence>
<feature type="region of interest" description="Disordered" evidence="5">
    <location>
        <begin position="185"/>
        <end position="204"/>
    </location>
</feature>
<dbReference type="GO" id="GO:0000398">
    <property type="term" value="P:mRNA splicing, via spliceosome"/>
    <property type="evidence" value="ECO:0007669"/>
    <property type="project" value="TreeGrafter"/>
</dbReference>
<dbReference type="GO" id="GO:0071014">
    <property type="term" value="C:post-mRNA release spliceosomal complex"/>
    <property type="evidence" value="ECO:0007669"/>
    <property type="project" value="TreeGrafter"/>
</dbReference>
<proteinExistence type="predicted"/>
<dbReference type="Pfam" id="PF04677">
    <property type="entry name" value="CwfJ_C_1"/>
    <property type="match status" value="1"/>
</dbReference>
<dbReference type="eggNOG" id="KOG2476">
    <property type="taxonomic scope" value="Eukaryota"/>
</dbReference>
<dbReference type="InterPro" id="IPR006768">
    <property type="entry name" value="Cwf19-like_C_dom-1"/>
</dbReference>
<keyword evidence="4" id="KW-0862">Zinc</keyword>
<evidence type="ECO:0000313" key="9">
    <source>
        <dbReference type="Proteomes" id="UP000014071"/>
    </source>
</evidence>
<feature type="domain" description="Zinc knuckle CX2CX3GHX4C" evidence="7">
    <location>
        <begin position="455"/>
        <end position="474"/>
    </location>
</feature>
<dbReference type="RefSeq" id="XP_012187659.1">
    <property type="nucleotide sequence ID" value="XM_012332269.1"/>
</dbReference>
<evidence type="ECO:0000256" key="5">
    <source>
        <dbReference type="SAM" id="MobiDB-lite"/>
    </source>
</evidence>
<keyword evidence="1" id="KW-0507">mRNA processing</keyword>
<organism evidence="8 9">
    <name type="scientific">Pseudozyma hubeiensis (strain SY62)</name>
    <name type="common">Yeast</name>
    <dbReference type="NCBI Taxonomy" id="1305764"/>
    <lineage>
        <taxon>Eukaryota</taxon>
        <taxon>Fungi</taxon>
        <taxon>Dikarya</taxon>
        <taxon>Basidiomycota</taxon>
        <taxon>Ustilaginomycotina</taxon>
        <taxon>Ustilaginomycetes</taxon>
        <taxon>Ustilaginales</taxon>
        <taxon>Ustilaginaceae</taxon>
        <taxon>Pseudozyma</taxon>
    </lineage>
</organism>
<keyword evidence="2" id="KW-0479">Metal-binding</keyword>
<dbReference type="AlphaFoldDB" id="R9NZD9"/>
<dbReference type="Pfam" id="PF13696">
    <property type="entry name" value="zf-CCHC_2"/>
    <property type="match status" value="1"/>
</dbReference>
<evidence type="ECO:0000256" key="4">
    <source>
        <dbReference type="ARBA" id="ARBA00022833"/>
    </source>
</evidence>
<feature type="domain" description="Cwf19-like C-terminal" evidence="6">
    <location>
        <begin position="537"/>
        <end position="669"/>
    </location>
</feature>
<feature type="compositionally biased region" description="Low complexity" evidence="5">
    <location>
        <begin position="187"/>
        <end position="204"/>
    </location>
</feature>
<dbReference type="HOGENOM" id="CLU_019955_2_0_1"/>
<protein>
    <submittedName>
        <fullName evidence="8">Uncharacterized protein</fullName>
    </submittedName>
</protein>
<feature type="region of interest" description="Disordered" evidence="5">
    <location>
        <begin position="771"/>
        <end position="804"/>
    </location>
</feature>
<keyword evidence="3" id="KW-0863">Zinc-finger</keyword>
<dbReference type="GO" id="GO:0003676">
    <property type="term" value="F:nucleic acid binding"/>
    <property type="evidence" value="ECO:0007669"/>
    <property type="project" value="InterPro"/>
</dbReference>
<keyword evidence="9" id="KW-1185">Reference proteome</keyword>
<dbReference type="OrthoDB" id="444325at2759"/>
<dbReference type="GO" id="GO:0061632">
    <property type="term" value="F:RNA lariat debranching enzyme activator activity"/>
    <property type="evidence" value="ECO:0007669"/>
    <property type="project" value="TreeGrafter"/>
</dbReference>
<dbReference type="InterPro" id="IPR025829">
    <property type="entry name" value="Zn_knuckle_CX2CX3GHX4C"/>
</dbReference>
<sequence length="804" mass="87390">MPEKVLIVGPVNGRLTELISKVSAIQSKHGPFAALFILGDLFHPSPSESALQQQSNVFEGTLRLPIPTYFYQGSTPPPQSLAEKIAAASKQAQKDVPQGLVKLTDNLFFATGKSGVFETPSGFKVAFVGGVWDPSRFAQDLEADGVQFDPETWYESDLQRAQDGATAHITPTTIHRLLAHPSFRLPSTSSASTNGTSSSASSAKPGTLAAARALASADQARAAAQTAALDMLTSRPPIDLLLTNCWPTGITLFSTPSTPADPSGGLPDPTARMWGSPAIARLASHACPRYHFSLAPSPSPDDETNASVPIGIEKETLDMGAFWERAPYTTSLSSYLSAQQQQQLQSTPAGRKRLEGLKAVTRFVSLAKFANEKKKRWFLALNLTPAKEQQQLTVPANATQTPYSLPSAHRGDGGGANGKRSQQDGGLDQGPNYRFQEPRNKRQRAEGGTSEDVPPPGYVCRICNVEGHYIRLCPLKQSSDPATTSSTPSLPSLAPDNSDPPKQRWTKSTMPLPPGLPSKPAFAQHAPRAGSARQMIPVGPSNCWFCLSNPAIAKQLIITISADSYLVFPKGPFVHPTINDVPHSAAHLLIVPLAHTSNLLPPTHPVLSSFSREELDAEERERTRREMEETKSSLRGLWGRSRHVMLEWTLVRVRTSSRMTHFQTQCLALLSQVVEDRGVVKALDDGLEAVAGEKEILRNSDEVSSYFRLAITAGEEDAEEQDGYFHMVLHADSRKEWLVPLTTASRFPVQFVRTTLADALEVPDLADWKAAEAQQKQTDQQDGLDEGEREKQRSAGFRALLLGS</sequence>
<gene>
    <name evidence="8" type="ORF">PHSY_001641</name>
</gene>
<feature type="compositionally biased region" description="Basic and acidic residues" evidence="5">
    <location>
        <begin position="436"/>
        <end position="445"/>
    </location>
</feature>
<dbReference type="PANTHER" id="PTHR12072">
    <property type="entry name" value="CWF19, CELL CYCLE CONTROL PROTEIN"/>
    <property type="match status" value="1"/>
</dbReference>
<evidence type="ECO:0000259" key="7">
    <source>
        <dbReference type="Pfam" id="PF13696"/>
    </source>
</evidence>